<organism evidence="1">
    <name type="scientific">viral metagenome</name>
    <dbReference type="NCBI Taxonomy" id="1070528"/>
    <lineage>
        <taxon>unclassified sequences</taxon>
        <taxon>metagenomes</taxon>
        <taxon>organismal metagenomes</taxon>
    </lineage>
</organism>
<dbReference type="EMBL" id="MN740656">
    <property type="protein sequence ID" value="QHU06506.1"/>
    <property type="molecule type" value="Genomic_DNA"/>
</dbReference>
<evidence type="ECO:0000313" key="1">
    <source>
        <dbReference type="EMBL" id="QHU06506.1"/>
    </source>
</evidence>
<sequence>MNRSFDYNGTIVAPSNPIKKLKTVKKFLIIDSSDRDRVKFPYNGDMVIYFPRVYENVISLRLAGAEFPDSQPYSKSGGDIGNALYFLIDIEGLNKTDECSVGADRSGYPDSAFAKIPFGQQVTDHIFYNDHSAQENIAEYRPAIGKLDRMHIRTRTHLQKSTGDYVYWNTGEYSLTFEIEYLDNVFDDFSQFESRISERA</sequence>
<proteinExistence type="predicted"/>
<protein>
    <submittedName>
        <fullName evidence="1">Uncharacterized protein</fullName>
    </submittedName>
</protein>
<accession>A0A6C0JNY0</accession>
<name>A0A6C0JNY0_9ZZZZ</name>
<dbReference type="AlphaFoldDB" id="A0A6C0JNY0"/>
<reference evidence="1" key="1">
    <citation type="journal article" date="2020" name="Nature">
        <title>Giant virus diversity and host interactions through global metagenomics.</title>
        <authorList>
            <person name="Schulz F."/>
            <person name="Roux S."/>
            <person name="Paez-Espino D."/>
            <person name="Jungbluth S."/>
            <person name="Walsh D.A."/>
            <person name="Denef V.J."/>
            <person name="McMahon K.D."/>
            <person name="Konstantinidis K.T."/>
            <person name="Eloe-Fadrosh E.A."/>
            <person name="Kyrpides N.C."/>
            <person name="Woyke T."/>
        </authorList>
    </citation>
    <scope>NUCLEOTIDE SEQUENCE</scope>
    <source>
        <strain evidence="1">GVMAG-S-1035315-10</strain>
    </source>
</reference>